<organism evidence="1 2">
    <name type="scientific">Aureobasidium mustum</name>
    <dbReference type="NCBI Taxonomy" id="2773714"/>
    <lineage>
        <taxon>Eukaryota</taxon>
        <taxon>Fungi</taxon>
        <taxon>Dikarya</taxon>
        <taxon>Ascomycota</taxon>
        <taxon>Pezizomycotina</taxon>
        <taxon>Dothideomycetes</taxon>
        <taxon>Dothideomycetidae</taxon>
        <taxon>Dothideales</taxon>
        <taxon>Saccotheciaceae</taxon>
        <taxon>Aureobasidium</taxon>
    </lineage>
</organism>
<protein>
    <submittedName>
        <fullName evidence="1">Uncharacterized protein</fullName>
    </submittedName>
</protein>
<proteinExistence type="predicted"/>
<dbReference type="AlphaFoldDB" id="A0A9N8KAS8"/>
<evidence type="ECO:0000313" key="1">
    <source>
        <dbReference type="EMBL" id="CAD0100074.1"/>
    </source>
</evidence>
<evidence type="ECO:0000313" key="2">
    <source>
        <dbReference type="Proteomes" id="UP000714618"/>
    </source>
</evidence>
<reference evidence="1" key="1">
    <citation type="submission" date="2020-06" db="EMBL/GenBank/DDBJ databases">
        <authorList>
            <person name="Onetto C."/>
        </authorList>
    </citation>
    <scope>NUCLEOTIDE SEQUENCE</scope>
</reference>
<name>A0A9N8KAS8_9PEZI</name>
<accession>A0A9N8KAS8</accession>
<dbReference type="EMBL" id="CAIJEO010000011">
    <property type="protein sequence ID" value="CAD0100074.1"/>
    <property type="molecule type" value="Genomic_DNA"/>
</dbReference>
<sequence>MAEMTALTVGIYREYTTSIAPGFENKTPGITSRFEVFYDETFREVA</sequence>
<dbReference type="OrthoDB" id="1470350at2759"/>
<gene>
    <name evidence="1" type="ORF">AWRI4233_LOCUS8899</name>
</gene>
<keyword evidence="2" id="KW-1185">Reference proteome</keyword>
<dbReference type="Proteomes" id="UP000714618">
    <property type="component" value="Unassembled WGS sequence"/>
</dbReference>
<comment type="caution">
    <text evidence="1">The sequence shown here is derived from an EMBL/GenBank/DDBJ whole genome shotgun (WGS) entry which is preliminary data.</text>
</comment>